<proteinExistence type="predicted"/>
<dbReference type="EMBL" id="CP126655">
    <property type="protein sequence ID" value="WJZ94113.1"/>
    <property type="molecule type" value="Genomic_DNA"/>
</dbReference>
<dbReference type="InterPro" id="IPR008271">
    <property type="entry name" value="Ser/Thr_kinase_AS"/>
</dbReference>
<dbReference type="PANTHER" id="PTHR27007">
    <property type="match status" value="1"/>
</dbReference>
<dbReference type="SUPFAM" id="SSF56112">
    <property type="entry name" value="Protein kinase-like (PK-like)"/>
    <property type="match status" value="1"/>
</dbReference>
<dbReference type="SMART" id="SM00220">
    <property type="entry name" value="S_TKc"/>
    <property type="match status" value="1"/>
</dbReference>
<evidence type="ECO:0000256" key="1">
    <source>
        <dbReference type="ARBA" id="ARBA00022741"/>
    </source>
</evidence>
<dbReference type="Proteomes" id="UP001227230">
    <property type="component" value="Chromosome 8"/>
</dbReference>
<feature type="domain" description="Protein kinase" evidence="3">
    <location>
        <begin position="17"/>
        <end position="267"/>
    </location>
</feature>
<organism evidence="4 5">
    <name type="scientific">Vitis vinifera</name>
    <name type="common">Grape</name>
    <dbReference type="NCBI Taxonomy" id="29760"/>
    <lineage>
        <taxon>Eukaryota</taxon>
        <taxon>Viridiplantae</taxon>
        <taxon>Streptophyta</taxon>
        <taxon>Embryophyta</taxon>
        <taxon>Tracheophyta</taxon>
        <taxon>Spermatophyta</taxon>
        <taxon>Magnoliopsida</taxon>
        <taxon>eudicotyledons</taxon>
        <taxon>Gunneridae</taxon>
        <taxon>Pentapetalae</taxon>
        <taxon>rosids</taxon>
        <taxon>Vitales</taxon>
        <taxon>Vitaceae</taxon>
        <taxon>Viteae</taxon>
        <taxon>Vitis</taxon>
    </lineage>
</organism>
<name>A0ABY9CFC5_VITVI</name>
<keyword evidence="1" id="KW-0547">Nucleotide-binding</keyword>
<dbReference type="Gene3D" id="3.30.200.20">
    <property type="entry name" value="Phosphorylase Kinase, domain 1"/>
    <property type="match status" value="1"/>
</dbReference>
<dbReference type="InterPro" id="IPR000719">
    <property type="entry name" value="Prot_kinase_dom"/>
</dbReference>
<dbReference type="PROSITE" id="PS00108">
    <property type="entry name" value="PROTEIN_KINASE_ST"/>
    <property type="match status" value="1"/>
</dbReference>
<dbReference type="PROSITE" id="PS50011">
    <property type="entry name" value="PROTEIN_KINASE_DOM"/>
    <property type="match status" value="1"/>
</dbReference>
<protein>
    <recommendedName>
        <fullName evidence="3">Protein kinase domain-containing protein</fullName>
    </recommendedName>
</protein>
<evidence type="ECO:0000313" key="5">
    <source>
        <dbReference type="Proteomes" id="UP001227230"/>
    </source>
</evidence>
<evidence type="ECO:0000256" key="2">
    <source>
        <dbReference type="ARBA" id="ARBA00022840"/>
    </source>
</evidence>
<keyword evidence="2" id="KW-0067">ATP-binding</keyword>
<dbReference type="InterPro" id="IPR001245">
    <property type="entry name" value="Ser-Thr/Tyr_kinase_cat_dom"/>
</dbReference>
<dbReference type="InterPro" id="IPR050528">
    <property type="entry name" value="L-type_Lectin-RKs"/>
</dbReference>
<evidence type="ECO:0000259" key="3">
    <source>
        <dbReference type="PROSITE" id="PS50011"/>
    </source>
</evidence>
<dbReference type="Pfam" id="PF07714">
    <property type="entry name" value="PK_Tyr_Ser-Thr"/>
    <property type="match status" value="1"/>
</dbReference>
<gene>
    <name evidence="4" type="ORF">VitviT2T_013001</name>
</gene>
<reference evidence="4 5" key="1">
    <citation type="journal article" date="2023" name="Hortic Res">
        <title>The complete reference genome for grapevine (Vitis vinifera L.) genetics and breeding.</title>
        <authorList>
            <person name="Shi X."/>
            <person name="Cao S."/>
            <person name="Wang X."/>
            <person name="Huang S."/>
            <person name="Wang Y."/>
            <person name="Liu Z."/>
            <person name="Liu W."/>
            <person name="Leng X."/>
            <person name="Peng Y."/>
            <person name="Wang N."/>
            <person name="Wang Y."/>
            <person name="Ma Z."/>
            <person name="Xu X."/>
            <person name="Zhang F."/>
            <person name="Xue H."/>
            <person name="Zhong H."/>
            <person name="Wang Y."/>
            <person name="Zhang K."/>
            <person name="Velt A."/>
            <person name="Avia K."/>
            <person name="Holtgrawe D."/>
            <person name="Grimplet J."/>
            <person name="Matus J.T."/>
            <person name="Ware D."/>
            <person name="Wu X."/>
            <person name="Wang H."/>
            <person name="Liu C."/>
            <person name="Fang Y."/>
            <person name="Rustenholz C."/>
            <person name="Cheng Z."/>
            <person name="Xiao H."/>
            <person name="Zhou Y."/>
        </authorList>
    </citation>
    <scope>NUCLEOTIDE SEQUENCE [LARGE SCALE GENOMIC DNA]</scope>
    <source>
        <strain evidence="5">cv. Pinot noir / PN40024</strain>
        <tissue evidence="4">Leaf</tissue>
    </source>
</reference>
<sequence length="267" mass="30112">MPKKFSYQELAAAAKNFPSSTMLGQGGTGRVYKGFLTDSGRIERIWASYEHAKEDFMAELKIMSQLECRNVVSLIGWCIDQGELLLVYDYMFNGSLDKYLFGNNRMHLSWNLFGNNRMHLSWNLRYNVVLSLASALLYLHEDSGQCIPHRDVKSANVMLDFNFNAKLGDFGAAHSQTIKVVGAFGYIAPEYYHEGRASTKSDIYSFGIVALEIASGRRKHKDEESHLGLVPWVWELHGAGKTLDAADERLNMDFNAHEMEGLLIVGL</sequence>
<dbReference type="Gene3D" id="1.10.510.10">
    <property type="entry name" value="Transferase(Phosphotransferase) domain 1"/>
    <property type="match status" value="1"/>
</dbReference>
<accession>A0ABY9CFC5</accession>
<evidence type="ECO:0000313" key="4">
    <source>
        <dbReference type="EMBL" id="WJZ94113.1"/>
    </source>
</evidence>
<dbReference type="InterPro" id="IPR011009">
    <property type="entry name" value="Kinase-like_dom_sf"/>
</dbReference>
<keyword evidence="5" id="KW-1185">Reference proteome</keyword>